<name>A0A9P5HBH5_9HYPO</name>
<feature type="region of interest" description="Disordered" evidence="2">
    <location>
        <begin position="16"/>
        <end position="40"/>
    </location>
</feature>
<feature type="region of interest" description="Disordered" evidence="2">
    <location>
        <begin position="353"/>
        <end position="376"/>
    </location>
</feature>
<keyword evidence="4" id="KW-1185">Reference proteome</keyword>
<dbReference type="Proteomes" id="UP000722485">
    <property type="component" value="Unassembled WGS sequence"/>
</dbReference>
<reference evidence="3" key="1">
    <citation type="submission" date="2020-03" db="EMBL/GenBank/DDBJ databases">
        <title>Draft Genome Sequence of Cylindrodendrum hubeiense.</title>
        <authorList>
            <person name="Buettner E."/>
            <person name="Kellner H."/>
        </authorList>
    </citation>
    <scope>NUCLEOTIDE SEQUENCE</scope>
    <source>
        <strain evidence="3">IHI 201604</strain>
    </source>
</reference>
<dbReference type="SUPFAM" id="SSF50494">
    <property type="entry name" value="Trypsin-like serine proteases"/>
    <property type="match status" value="1"/>
</dbReference>
<proteinExistence type="predicted"/>
<dbReference type="Gene3D" id="2.40.10.10">
    <property type="entry name" value="Trypsin-like serine proteases"/>
    <property type="match status" value="2"/>
</dbReference>
<evidence type="ECO:0000313" key="4">
    <source>
        <dbReference type="Proteomes" id="UP000722485"/>
    </source>
</evidence>
<dbReference type="Pfam" id="PF13365">
    <property type="entry name" value="Trypsin_2"/>
    <property type="match status" value="1"/>
</dbReference>
<evidence type="ECO:0000313" key="3">
    <source>
        <dbReference type="EMBL" id="KAF7554159.1"/>
    </source>
</evidence>
<dbReference type="OrthoDB" id="3693942at2759"/>
<dbReference type="InterPro" id="IPR043504">
    <property type="entry name" value="Peptidase_S1_PA_chymotrypsin"/>
</dbReference>
<keyword evidence="1" id="KW-0732">Signal</keyword>
<dbReference type="InterPro" id="IPR009003">
    <property type="entry name" value="Peptidase_S1_PA"/>
</dbReference>
<dbReference type="EMBL" id="JAANBB010000036">
    <property type="protein sequence ID" value="KAF7554159.1"/>
    <property type="molecule type" value="Genomic_DNA"/>
</dbReference>
<sequence>MATPISTEAAVWRLELPTSPDPAPDTIPPTSSGRENDSRSVVHPDMRNLVDENDIRDGGKYRSIVKIQALVPTKLPGESAWLMGTGWLIRPNLLVTAAHVVYHLGDEGGFGPIKQIKCYIGYNGRASVASNQVQVRYGQFVVLPAEWLKAPDNRTRNVAFVRLENPFHGDLRLFSFSSTPEVGESVLGLVGYPRDHFIFDDEIVGEFGAQIYEQFYSVSYDLLRNNHHMIEYKISTYLGLCGAPILDKHRNTVIGTHCYNSGGFGPNAGSPINGRFGNDYHIFVNLLNDERSIFGTSHNVRFIDIYATDSQSITAEPPSKYSTLSFLSRRDRARTADMFAKNNVFNPHNRDIATLPGIPEASPENSSSNSHDGGIPARKRTLELAGDASFFDILKKVAQVGSTAGPPASSLLGPLGGLASIAAGAFLTSICRVGMSSGGFTSMDGIAERALLAEATLQAVLRMEQSPERRDITDKMQRNWSDNAPNIDAIASWLALALTQCALDLAVHRLSKTTDPRRRREEDVSFLPQRRHLNVNGAPASPLGGRDFFEGLFQPTLVLAGEEELLEWLASAMEGAALVKEPLVSEAAKSAITSLVPKLVGESECIANQPKLDRDAMPVLFNRAMVADIALQALMDLPREKLERIRLNVRDGQGLFDFIKTALQKMGPSTSASLKKSFQELVPSLTDAAHNHTPRQLGAGPLDSGRGGVNARSHLSIMDMLSD</sequence>
<comment type="caution">
    <text evidence="3">The sequence shown here is derived from an EMBL/GenBank/DDBJ whole genome shotgun (WGS) entry which is preliminary data.</text>
</comment>
<organism evidence="3 4">
    <name type="scientific">Cylindrodendrum hubeiense</name>
    <dbReference type="NCBI Taxonomy" id="595255"/>
    <lineage>
        <taxon>Eukaryota</taxon>
        <taxon>Fungi</taxon>
        <taxon>Dikarya</taxon>
        <taxon>Ascomycota</taxon>
        <taxon>Pezizomycotina</taxon>
        <taxon>Sordariomycetes</taxon>
        <taxon>Hypocreomycetidae</taxon>
        <taxon>Hypocreales</taxon>
        <taxon>Nectriaceae</taxon>
        <taxon>Cylindrodendrum</taxon>
    </lineage>
</organism>
<feature type="region of interest" description="Disordered" evidence="2">
    <location>
        <begin position="690"/>
        <end position="709"/>
    </location>
</feature>
<evidence type="ECO:0000256" key="2">
    <source>
        <dbReference type="SAM" id="MobiDB-lite"/>
    </source>
</evidence>
<gene>
    <name evidence="3" type="ORF">G7Z17_g3099</name>
</gene>
<protein>
    <recommendedName>
        <fullName evidence="5">Serine protease</fullName>
    </recommendedName>
</protein>
<dbReference type="AlphaFoldDB" id="A0A9P5HBH5"/>
<evidence type="ECO:0008006" key="5">
    <source>
        <dbReference type="Google" id="ProtNLM"/>
    </source>
</evidence>
<feature type="compositionally biased region" description="Low complexity" evidence="2">
    <location>
        <begin position="359"/>
        <end position="370"/>
    </location>
</feature>
<dbReference type="PANTHER" id="PTHR15462:SF8">
    <property type="entry name" value="SERINE PROTEASE"/>
    <property type="match status" value="1"/>
</dbReference>
<dbReference type="PANTHER" id="PTHR15462">
    <property type="entry name" value="SERINE PROTEASE"/>
    <property type="match status" value="1"/>
</dbReference>
<dbReference type="InterPro" id="IPR050966">
    <property type="entry name" value="Glutamyl_endopeptidase"/>
</dbReference>
<evidence type="ECO:0000256" key="1">
    <source>
        <dbReference type="ARBA" id="ARBA00022729"/>
    </source>
</evidence>
<accession>A0A9P5HBH5</accession>